<feature type="compositionally biased region" description="Acidic residues" evidence="1">
    <location>
        <begin position="177"/>
        <end position="215"/>
    </location>
</feature>
<name>A0A915WQ50_ASCSS</name>
<protein>
    <submittedName>
        <fullName evidence="3">Vanadium-binding protein X</fullName>
    </submittedName>
</protein>
<feature type="region of interest" description="Disordered" evidence="1">
    <location>
        <begin position="177"/>
        <end position="225"/>
    </location>
</feature>
<dbReference type="Pfam" id="PF11437">
    <property type="entry name" value="Vanabin-2"/>
    <property type="match status" value="1"/>
</dbReference>
<reference evidence="3" key="2">
    <citation type="journal article" date="2022" name="Biochem. Biophys. Rep.">
        <title>The acidic amino acid-rich C-terminal domain of VanabinX enhances reductase activity, attaining 1.3- to 1.7-fold vanadium reduction.</title>
        <authorList>
            <person name="Adi T.K."/>
            <person name="Fujie M."/>
            <person name="Satoh N."/>
            <person name="Ueki T."/>
        </authorList>
    </citation>
    <scope>NUCLEOTIDE SEQUENCE</scope>
</reference>
<feature type="chain" id="PRO_5037617263" evidence="2">
    <location>
        <begin position="24"/>
        <end position="225"/>
    </location>
</feature>
<evidence type="ECO:0000313" key="3">
    <source>
        <dbReference type="EMBL" id="BBI93170.1"/>
    </source>
</evidence>
<dbReference type="AlphaFoldDB" id="A0A915WQ50"/>
<proteinExistence type="evidence at transcript level"/>
<dbReference type="InterPro" id="IPR021544">
    <property type="entry name" value="Vanabin-2"/>
</dbReference>
<dbReference type="InterPro" id="IPR037242">
    <property type="entry name" value="Vanabin-2_sf"/>
</dbReference>
<accession>A0A915WQ50</accession>
<gene>
    <name evidence="3" type="primary">vanabinX</name>
</gene>
<reference evidence="3" key="1">
    <citation type="submission" date="2019-03" db="EMBL/GenBank/DDBJ databases">
        <authorList>
            <person name="Ueki T."/>
            <person name="Adi T.K."/>
        </authorList>
    </citation>
    <scope>NUCLEOTIDE SEQUENCE</scope>
</reference>
<dbReference type="Gene3D" id="1.10.246.100">
    <property type="entry name" value="Vanadium-binding protein 2"/>
    <property type="match status" value="1"/>
</dbReference>
<organism evidence="3">
    <name type="scientific">Ascidia sydneiensis samea</name>
    <name type="common">Vanadium-rich ascidian</name>
    <dbReference type="NCBI Taxonomy" id="79730"/>
    <lineage>
        <taxon>Eukaryota</taxon>
        <taxon>Metazoa</taxon>
        <taxon>Chordata</taxon>
        <taxon>Tunicata</taxon>
        <taxon>Ascidiacea</taxon>
        <taxon>Phlebobranchia</taxon>
        <taxon>Ascidiidae</taxon>
        <taxon>Ascidia</taxon>
    </lineage>
</organism>
<keyword evidence="2" id="KW-0732">Signal</keyword>
<dbReference type="EMBL" id="LC467152">
    <property type="protein sequence ID" value="BBI93170.1"/>
    <property type="molecule type" value="mRNA"/>
</dbReference>
<evidence type="ECO:0000256" key="2">
    <source>
        <dbReference type="SAM" id="SignalP"/>
    </source>
</evidence>
<sequence length="225" mass="25832">MRSTLILFLALCACLLLLQPAEAGRHGKRRHSKTNWRGIGQAFMKEMKKFRNKARNFKFSLAGFNVFGRRKPWHYGWIPKIHHCAKQCKPECNETITCTQTQCQDYKQARVPLLYKSNCEINTCLKDACYDCVKSCIRGGPRCSANCTEACRGRMFHRGIWNHDCSNCLLENCEAVEVEQEEEEEDQEESENEEEAPGSPDDDEGEDDENDDVGDTLDKLLQMIP</sequence>
<evidence type="ECO:0000256" key="1">
    <source>
        <dbReference type="SAM" id="MobiDB-lite"/>
    </source>
</evidence>
<feature type="signal peptide" evidence="2">
    <location>
        <begin position="1"/>
        <end position="23"/>
    </location>
</feature>